<dbReference type="InterPro" id="IPR000014">
    <property type="entry name" value="PAS"/>
</dbReference>
<keyword evidence="6" id="KW-0472">Membrane</keyword>
<feature type="domain" description="HAMP" evidence="9">
    <location>
        <begin position="505"/>
        <end position="557"/>
    </location>
</feature>
<dbReference type="PROSITE" id="PS50885">
    <property type="entry name" value="HAMP"/>
    <property type="match status" value="2"/>
</dbReference>
<dbReference type="Pfam" id="PF08448">
    <property type="entry name" value="PAS_4"/>
    <property type="match status" value="1"/>
</dbReference>
<dbReference type="Pfam" id="PF00015">
    <property type="entry name" value="MCPsignal"/>
    <property type="match status" value="1"/>
</dbReference>
<sequence>MTDGTTQQVSPLRSIFFASTFVVAICTALVTLSLELSSIRSSNRFADDGARVHGAEVTRLVAQQSGGALRFGNADALTALLAGAIEGSEGAAVAGFAVKPDGSVIARHGDVTGLGPRAADLAERAIAQEAAVTSENGFTIAVPAALKDRPAGAIVMHWTSAPARAMLWDEQKRSLAIATGIFVAALIGAALFLRHRISRPLTGVQHAISRIAGKRYDTEVPGAARKDEIGHISRTVATFRDTLEAAETATRDSLFKGAAFEGASIAMLMTDTDLTILYSNASCRRLLARFREEFAARDAGFDPEALVGRTVTDFVASDILTAEMAGDSLRLPITADLPMGERRLNLTVSAVHDADGSQIGCVLEWKDVTEERLNRAILDAIDSDQVHAEFSVEGALTTANPTLLQALGRRDGSLPDGQLKRMVAGYGPDGTPEPLDWSSLEAGERLHGRFLLRHRDDPAVIVEGGLSQVRDSAGRPLRILLLGSDITDAQAAIEEAERTRARMARAQERVVSALSDALDRLAEGDLSVRLDEDLGTDYETLRRNFNDAIDRLRAAMSTVIDSAARIGNEAGAISSGADELSERTERQAATLEETAAAIDTLASSVRSAAEGATQASDMASAASARAEKSEAVAQTTVDAMSEIARSAQEISKIINVIEDIAFQTNLLALNAGVEAARAGESGRGFAVVASEVRALAQRSSAAAQEINGLISRSNAEVDRGVELVGDVGTALREIVGSISDISSHVHGIAGAIQEQSGSLSDVNGAMTDLDRVTQRNAAMFEETTAASHALTGEAEVLAEMTAKFRVSPADEAGPGPKAPDSASPSATPEAVATWDKVASF</sequence>
<keyword evidence="2" id="KW-0145">Chemotaxis</keyword>
<dbReference type="AlphaFoldDB" id="A0AAE3NSD8"/>
<evidence type="ECO:0000256" key="6">
    <source>
        <dbReference type="SAM" id="Phobius"/>
    </source>
</evidence>
<dbReference type="InterPro" id="IPR035965">
    <property type="entry name" value="PAS-like_dom_sf"/>
</dbReference>
<keyword evidence="6" id="KW-0812">Transmembrane</keyword>
<dbReference type="Pfam" id="PF00672">
    <property type="entry name" value="HAMP"/>
    <property type="match status" value="2"/>
</dbReference>
<evidence type="ECO:0000259" key="9">
    <source>
        <dbReference type="PROSITE" id="PS50885"/>
    </source>
</evidence>
<dbReference type="GO" id="GO:0006935">
    <property type="term" value="P:chemotaxis"/>
    <property type="evidence" value="ECO:0007669"/>
    <property type="project" value="UniProtKB-KW"/>
</dbReference>
<dbReference type="InterPro" id="IPR003660">
    <property type="entry name" value="HAMP_dom"/>
</dbReference>
<evidence type="ECO:0000256" key="4">
    <source>
        <dbReference type="PROSITE-ProRule" id="PRU00284"/>
    </source>
</evidence>
<dbReference type="SMART" id="SM00283">
    <property type="entry name" value="MA"/>
    <property type="match status" value="1"/>
</dbReference>
<keyword evidence="11" id="KW-1185">Reference proteome</keyword>
<dbReference type="PANTHER" id="PTHR43531:SF11">
    <property type="entry name" value="METHYL-ACCEPTING CHEMOTAXIS PROTEIN 3"/>
    <property type="match status" value="1"/>
</dbReference>
<dbReference type="PROSITE" id="PS50113">
    <property type="entry name" value="PAC"/>
    <property type="match status" value="1"/>
</dbReference>
<name>A0AAE3NSD8_9RHOB</name>
<evidence type="ECO:0000256" key="2">
    <source>
        <dbReference type="ARBA" id="ARBA00022500"/>
    </source>
</evidence>
<evidence type="ECO:0000256" key="1">
    <source>
        <dbReference type="ARBA" id="ARBA00004370"/>
    </source>
</evidence>
<dbReference type="RefSeq" id="WP_275566218.1">
    <property type="nucleotide sequence ID" value="NZ_JARGYC010000008.1"/>
</dbReference>
<dbReference type="GO" id="GO:0007165">
    <property type="term" value="P:signal transduction"/>
    <property type="evidence" value="ECO:0007669"/>
    <property type="project" value="UniProtKB-KW"/>
</dbReference>
<dbReference type="CDD" id="cd00130">
    <property type="entry name" value="PAS"/>
    <property type="match status" value="1"/>
</dbReference>
<protein>
    <submittedName>
        <fullName evidence="10">Methyl-accepting chemotaxis protein</fullName>
    </submittedName>
</protein>
<dbReference type="InterPro" id="IPR004089">
    <property type="entry name" value="MCPsignal_dom"/>
</dbReference>
<dbReference type="GO" id="GO:0016020">
    <property type="term" value="C:membrane"/>
    <property type="evidence" value="ECO:0007669"/>
    <property type="project" value="UniProtKB-SubCell"/>
</dbReference>
<dbReference type="SUPFAM" id="SSF58104">
    <property type="entry name" value="Methyl-accepting chemotaxis protein (MCP) signaling domain"/>
    <property type="match status" value="1"/>
</dbReference>
<feature type="region of interest" description="Disordered" evidence="5">
    <location>
        <begin position="807"/>
        <end position="840"/>
    </location>
</feature>
<dbReference type="Proteomes" id="UP001220964">
    <property type="component" value="Unassembled WGS sequence"/>
</dbReference>
<comment type="subcellular location">
    <subcellularLocation>
        <location evidence="1">Membrane</location>
    </subcellularLocation>
</comment>
<dbReference type="InterPro" id="IPR000700">
    <property type="entry name" value="PAS-assoc_C"/>
</dbReference>
<feature type="domain" description="PAC" evidence="8">
    <location>
        <begin position="446"/>
        <end position="498"/>
    </location>
</feature>
<dbReference type="SUPFAM" id="SSF55785">
    <property type="entry name" value="PYP-like sensor domain (PAS domain)"/>
    <property type="match status" value="2"/>
</dbReference>
<dbReference type="Gene3D" id="6.10.340.10">
    <property type="match status" value="1"/>
</dbReference>
<proteinExistence type="inferred from homology"/>
<dbReference type="FunFam" id="1.10.287.950:FF:000001">
    <property type="entry name" value="Methyl-accepting chemotaxis sensory transducer"/>
    <property type="match status" value="1"/>
</dbReference>
<evidence type="ECO:0000313" key="11">
    <source>
        <dbReference type="Proteomes" id="UP001220964"/>
    </source>
</evidence>
<reference evidence="10" key="1">
    <citation type="submission" date="2023-03" db="EMBL/GenBank/DDBJ databases">
        <title>Multiphase analysis and comparison of six strains from genera Psychromarinibacter, Lutimaribacter, and Maritimibacter, including a novel species: Psychromarinibacter sediminicola sp. nov.</title>
        <authorList>
            <person name="Wang Y.-H."/>
            <person name="Ye M.-Q."/>
            <person name="Du Z.-J."/>
        </authorList>
    </citation>
    <scope>NUCLEOTIDE SEQUENCE</scope>
    <source>
        <strain evidence="10">C21-152</strain>
    </source>
</reference>
<feature type="transmembrane region" description="Helical" evidence="6">
    <location>
        <begin position="15"/>
        <end position="34"/>
    </location>
</feature>
<dbReference type="InterPro" id="IPR051310">
    <property type="entry name" value="MCP_chemotaxis"/>
</dbReference>
<evidence type="ECO:0000256" key="3">
    <source>
        <dbReference type="ARBA" id="ARBA00029447"/>
    </source>
</evidence>
<comment type="caution">
    <text evidence="10">The sequence shown here is derived from an EMBL/GenBank/DDBJ whole genome shotgun (WGS) entry which is preliminary data.</text>
</comment>
<dbReference type="SUPFAM" id="SSF158472">
    <property type="entry name" value="HAMP domain-like"/>
    <property type="match status" value="1"/>
</dbReference>
<evidence type="ECO:0000259" key="7">
    <source>
        <dbReference type="PROSITE" id="PS50111"/>
    </source>
</evidence>
<dbReference type="SMART" id="SM00304">
    <property type="entry name" value="HAMP"/>
    <property type="match status" value="2"/>
</dbReference>
<keyword evidence="6" id="KW-1133">Transmembrane helix</keyword>
<dbReference type="PROSITE" id="PS50111">
    <property type="entry name" value="CHEMOTAXIS_TRANSDUC_2"/>
    <property type="match status" value="1"/>
</dbReference>
<evidence type="ECO:0000259" key="8">
    <source>
        <dbReference type="PROSITE" id="PS50113"/>
    </source>
</evidence>
<organism evidence="10 11">
    <name type="scientific">Psychromarinibacter sediminicola</name>
    <dbReference type="NCBI Taxonomy" id="3033385"/>
    <lineage>
        <taxon>Bacteria</taxon>
        <taxon>Pseudomonadati</taxon>
        <taxon>Pseudomonadota</taxon>
        <taxon>Alphaproteobacteria</taxon>
        <taxon>Rhodobacterales</taxon>
        <taxon>Paracoccaceae</taxon>
        <taxon>Psychromarinibacter</taxon>
    </lineage>
</organism>
<comment type="similarity">
    <text evidence="3">Belongs to the methyl-accepting chemotaxis (MCP) protein family.</text>
</comment>
<evidence type="ECO:0000256" key="5">
    <source>
        <dbReference type="SAM" id="MobiDB-lite"/>
    </source>
</evidence>
<dbReference type="EMBL" id="JARGYC010000008">
    <property type="protein sequence ID" value="MDF0600075.1"/>
    <property type="molecule type" value="Genomic_DNA"/>
</dbReference>
<keyword evidence="4" id="KW-0807">Transducer</keyword>
<dbReference type="InterPro" id="IPR013656">
    <property type="entry name" value="PAS_4"/>
</dbReference>
<evidence type="ECO:0000313" key="10">
    <source>
        <dbReference type="EMBL" id="MDF0600075.1"/>
    </source>
</evidence>
<dbReference type="CDD" id="cd11386">
    <property type="entry name" value="MCP_signal"/>
    <property type="match status" value="1"/>
</dbReference>
<gene>
    <name evidence="10" type="ORF">P1J78_04960</name>
</gene>
<dbReference type="PANTHER" id="PTHR43531">
    <property type="entry name" value="PROTEIN ICFG"/>
    <property type="match status" value="1"/>
</dbReference>
<accession>A0AAE3NSD8</accession>
<dbReference type="Gene3D" id="3.30.450.20">
    <property type="entry name" value="PAS domain"/>
    <property type="match status" value="2"/>
</dbReference>
<dbReference type="Gene3D" id="1.10.287.950">
    <property type="entry name" value="Methyl-accepting chemotaxis protein"/>
    <property type="match status" value="1"/>
</dbReference>
<feature type="domain" description="HAMP" evidence="9">
    <location>
        <begin position="195"/>
        <end position="248"/>
    </location>
</feature>
<feature type="domain" description="Methyl-accepting transducer" evidence="7">
    <location>
        <begin position="562"/>
        <end position="791"/>
    </location>
</feature>
<dbReference type="CDD" id="cd06225">
    <property type="entry name" value="HAMP"/>
    <property type="match status" value="2"/>
</dbReference>
<feature type="transmembrane region" description="Helical" evidence="6">
    <location>
        <begin position="174"/>
        <end position="193"/>
    </location>
</feature>